<protein>
    <submittedName>
        <fullName evidence="1">Uncharacterized protein</fullName>
    </submittedName>
</protein>
<reference evidence="1 2" key="1">
    <citation type="submission" date="2015-07" db="EMBL/GenBank/DDBJ databases">
        <authorList>
            <person name="Noorani M."/>
        </authorList>
    </citation>
    <scope>NUCLEOTIDE SEQUENCE [LARGE SCALE GENOMIC DNA]</scope>
    <source>
        <strain evidence="1">BBA 69670</strain>
    </source>
</reference>
<name>A0A0K6GDM0_9AGAM</name>
<evidence type="ECO:0000313" key="1">
    <source>
        <dbReference type="EMBL" id="CUA76718.1"/>
    </source>
</evidence>
<accession>A0A0K6GDM0</accession>
<sequence length="226" mass="25709">MKSVTTGLPSYFQYEVPSPLGLCERIHQMQDDISLQWLHGFPDEFIVLFAWINSLRDTPGGSNNLELINWIERNLPLIKVTVNESGDPLLRIGRMVVQECWRFAVLIYLYMALCKANAYDHRVVRAQKGFMRLVRGVKPARNPDAYLITPMLVAGIATFEEQDRATLRQRILGVRECTEQATTANDIILGLEDVWERTKNEARGALWSDLGVANFRVTSAQRSNPS</sequence>
<dbReference type="Pfam" id="PF11951">
    <property type="entry name" value="Fungal_trans_2"/>
    <property type="match status" value="1"/>
</dbReference>
<dbReference type="InterPro" id="IPR021858">
    <property type="entry name" value="Fun_TF"/>
</dbReference>
<gene>
    <name evidence="1" type="ORF">RSOLAG22IIIB_02187</name>
</gene>
<dbReference type="AlphaFoldDB" id="A0A0K6GDM0"/>
<keyword evidence="2" id="KW-1185">Reference proteome</keyword>
<dbReference type="EMBL" id="CYGV01001733">
    <property type="protein sequence ID" value="CUA76718.1"/>
    <property type="molecule type" value="Genomic_DNA"/>
</dbReference>
<organism evidence="1 2">
    <name type="scientific">Rhizoctonia solani</name>
    <dbReference type="NCBI Taxonomy" id="456999"/>
    <lineage>
        <taxon>Eukaryota</taxon>
        <taxon>Fungi</taxon>
        <taxon>Dikarya</taxon>
        <taxon>Basidiomycota</taxon>
        <taxon>Agaricomycotina</taxon>
        <taxon>Agaricomycetes</taxon>
        <taxon>Cantharellales</taxon>
        <taxon>Ceratobasidiaceae</taxon>
        <taxon>Rhizoctonia</taxon>
    </lineage>
</organism>
<dbReference type="Proteomes" id="UP000044841">
    <property type="component" value="Unassembled WGS sequence"/>
</dbReference>
<proteinExistence type="predicted"/>
<evidence type="ECO:0000313" key="2">
    <source>
        <dbReference type="Proteomes" id="UP000044841"/>
    </source>
</evidence>